<evidence type="ECO:0000259" key="4">
    <source>
        <dbReference type="PROSITE" id="PS50949"/>
    </source>
</evidence>
<evidence type="ECO:0000256" key="2">
    <source>
        <dbReference type="ARBA" id="ARBA00023125"/>
    </source>
</evidence>
<dbReference type="SMART" id="SM00895">
    <property type="entry name" value="FCD"/>
    <property type="match status" value="1"/>
</dbReference>
<dbReference type="SMART" id="SM00345">
    <property type="entry name" value="HTH_GNTR"/>
    <property type="match status" value="1"/>
</dbReference>
<accession>A0A344L090</accession>
<dbReference type="GO" id="GO:0003677">
    <property type="term" value="F:DNA binding"/>
    <property type="evidence" value="ECO:0007669"/>
    <property type="project" value="UniProtKB-KW"/>
</dbReference>
<feature type="domain" description="HTH gntR-type" evidence="4">
    <location>
        <begin position="4"/>
        <end position="71"/>
    </location>
</feature>
<dbReference type="GO" id="GO:0003700">
    <property type="term" value="F:DNA-binding transcription factor activity"/>
    <property type="evidence" value="ECO:0007669"/>
    <property type="project" value="InterPro"/>
</dbReference>
<dbReference type="InterPro" id="IPR008920">
    <property type="entry name" value="TF_FadR/GntR_C"/>
</dbReference>
<dbReference type="Proteomes" id="UP000250434">
    <property type="component" value="Chromosome"/>
</dbReference>
<name>A0A344L090_9PSEU</name>
<dbReference type="AlphaFoldDB" id="A0A344L090"/>
<dbReference type="EMBL" id="CP015163">
    <property type="protein sequence ID" value="AXB41464.1"/>
    <property type="molecule type" value="Genomic_DNA"/>
</dbReference>
<dbReference type="CDD" id="cd07377">
    <property type="entry name" value="WHTH_GntR"/>
    <property type="match status" value="1"/>
</dbReference>
<gene>
    <name evidence="5" type="ORF">A4R43_02100</name>
</gene>
<organism evidence="5 6">
    <name type="scientific">Amycolatopsis albispora</name>
    <dbReference type="NCBI Taxonomy" id="1804986"/>
    <lineage>
        <taxon>Bacteria</taxon>
        <taxon>Bacillati</taxon>
        <taxon>Actinomycetota</taxon>
        <taxon>Actinomycetes</taxon>
        <taxon>Pseudonocardiales</taxon>
        <taxon>Pseudonocardiaceae</taxon>
        <taxon>Amycolatopsis</taxon>
    </lineage>
</organism>
<keyword evidence="1" id="KW-0805">Transcription regulation</keyword>
<dbReference type="InterPro" id="IPR036388">
    <property type="entry name" value="WH-like_DNA-bd_sf"/>
</dbReference>
<evidence type="ECO:0000313" key="5">
    <source>
        <dbReference type="EMBL" id="AXB41464.1"/>
    </source>
</evidence>
<keyword evidence="6" id="KW-1185">Reference proteome</keyword>
<dbReference type="RefSeq" id="WP_113690719.1">
    <property type="nucleotide sequence ID" value="NZ_CP015163.1"/>
</dbReference>
<protein>
    <submittedName>
        <fullName evidence="5">GntR family transcriptional regulator</fullName>
    </submittedName>
</protein>
<dbReference type="KEGG" id="aab:A4R43_02100"/>
<dbReference type="Pfam" id="PF00392">
    <property type="entry name" value="GntR"/>
    <property type="match status" value="1"/>
</dbReference>
<dbReference type="InterPro" id="IPR036390">
    <property type="entry name" value="WH_DNA-bd_sf"/>
</dbReference>
<dbReference type="Gene3D" id="1.20.120.530">
    <property type="entry name" value="GntR ligand-binding domain-like"/>
    <property type="match status" value="1"/>
</dbReference>
<dbReference type="InterPro" id="IPR000524">
    <property type="entry name" value="Tscrpt_reg_HTH_GntR"/>
</dbReference>
<dbReference type="Gene3D" id="1.10.10.10">
    <property type="entry name" value="Winged helix-like DNA-binding domain superfamily/Winged helix DNA-binding domain"/>
    <property type="match status" value="1"/>
</dbReference>
<keyword evidence="2" id="KW-0238">DNA-binding</keyword>
<dbReference type="Pfam" id="PF07729">
    <property type="entry name" value="FCD"/>
    <property type="match status" value="1"/>
</dbReference>
<evidence type="ECO:0000313" key="6">
    <source>
        <dbReference type="Proteomes" id="UP000250434"/>
    </source>
</evidence>
<keyword evidence="3" id="KW-0804">Transcription</keyword>
<evidence type="ECO:0000256" key="1">
    <source>
        <dbReference type="ARBA" id="ARBA00023015"/>
    </source>
</evidence>
<dbReference type="SUPFAM" id="SSF48008">
    <property type="entry name" value="GntR ligand-binding domain-like"/>
    <property type="match status" value="1"/>
</dbReference>
<dbReference type="OrthoDB" id="8680240at2"/>
<evidence type="ECO:0000256" key="3">
    <source>
        <dbReference type="ARBA" id="ARBA00023163"/>
    </source>
</evidence>
<dbReference type="PANTHER" id="PTHR43537">
    <property type="entry name" value="TRANSCRIPTIONAL REGULATOR, GNTR FAMILY"/>
    <property type="match status" value="1"/>
</dbReference>
<dbReference type="SUPFAM" id="SSF46785">
    <property type="entry name" value="Winged helix' DNA-binding domain"/>
    <property type="match status" value="1"/>
</dbReference>
<reference evidence="5 6" key="1">
    <citation type="submission" date="2016-04" db="EMBL/GenBank/DDBJ databases">
        <title>Complete genome sequence and analysis of deep-sea sediment isolate, Amycolatopsis sp. WP1.</title>
        <authorList>
            <person name="Wang H."/>
            <person name="Chen S."/>
            <person name="Wu Q."/>
        </authorList>
    </citation>
    <scope>NUCLEOTIDE SEQUENCE [LARGE SCALE GENOMIC DNA]</scope>
    <source>
        <strain evidence="5 6">WP1</strain>
    </source>
</reference>
<dbReference type="PRINTS" id="PR00035">
    <property type="entry name" value="HTHGNTR"/>
</dbReference>
<dbReference type="PANTHER" id="PTHR43537:SF24">
    <property type="entry name" value="GLUCONATE OPERON TRANSCRIPTIONAL REPRESSOR"/>
    <property type="match status" value="1"/>
</dbReference>
<sequence length="290" mass="32822">MPPTPLTRQIAARIVERIRSGQAPAGTRLVERTLAEQLNVSRSPVRSALRLLADDGIVGIGDKGGYTVLRTADKLTELPVDRDAEDALYLRVAADRLDGKLPDRVTENRLTRDYGLTPAQLAGLLRRINAEGWIERLPGYGWQFQPTLTSLRSYQDSYRFRVVIEPASILEPTFELDRAAIEKVRAQQQKLVDGDVHTVSNAELFDLNTAFHEAIIECGRNTFFIDSLRRVNRLRRLIEYRRSLPRDRALTRCREHLDIADLLLANRREEAAEYLRGHLSTVGVEKSADA</sequence>
<dbReference type="PROSITE" id="PS50949">
    <property type="entry name" value="HTH_GNTR"/>
    <property type="match status" value="1"/>
</dbReference>
<proteinExistence type="predicted"/>
<dbReference type="InterPro" id="IPR011711">
    <property type="entry name" value="GntR_C"/>
</dbReference>